<name>A0A0Q9W1T0_DROVI</name>
<protein>
    <submittedName>
        <fullName evidence="6">Uncharacterized protein, isoform B</fullName>
        <ecNumber evidence="6">3.4.21.-</ecNumber>
    </submittedName>
</protein>
<evidence type="ECO:0000256" key="3">
    <source>
        <dbReference type="RuleBase" id="RU363034"/>
    </source>
</evidence>
<dbReference type="SMART" id="SM00020">
    <property type="entry name" value="Tryp_SPc"/>
    <property type="match status" value="1"/>
</dbReference>
<dbReference type="InterPro" id="IPR018114">
    <property type="entry name" value="TRYPSIN_HIS"/>
</dbReference>
<dbReference type="EMBL" id="CH940652">
    <property type="protein sequence ID" value="KRF79097.1"/>
    <property type="molecule type" value="Genomic_DNA"/>
</dbReference>
<dbReference type="EC" id="3.4.21.-" evidence="6"/>
<dbReference type="FunCoup" id="A0A0Q9W1T0">
    <property type="interactions" value="18"/>
</dbReference>
<reference evidence="6 7" key="1">
    <citation type="journal article" date="2007" name="Nature">
        <title>Evolution of genes and genomes on the Drosophila phylogeny.</title>
        <authorList>
            <consortium name="Drosophila 12 Genomes Consortium"/>
            <person name="Clark A.G."/>
            <person name="Eisen M.B."/>
            <person name="Smith D.R."/>
            <person name="Bergman C.M."/>
            <person name="Oliver B."/>
            <person name="Markow T.A."/>
            <person name="Kaufman T.C."/>
            <person name="Kellis M."/>
            <person name="Gelbart W."/>
            <person name="Iyer V.N."/>
            <person name="Pollard D.A."/>
            <person name="Sackton T.B."/>
            <person name="Larracuente A.M."/>
            <person name="Singh N.D."/>
            <person name="Abad J.P."/>
            <person name="Abt D.N."/>
            <person name="Adryan B."/>
            <person name="Aguade M."/>
            <person name="Akashi H."/>
            <person name="Anderson W.W."/>
            <person name="Aquadro C.F."/>
            <person name="Ardell D.H."/>
            <person name="Arguello R."/>
            <person name="Artieri C.G."/>
            <person name="Barbash D.A."/>
            <person name="Barker D."/>
            <person name="Barsanti P."/>
            <person name="Batterham P."/>
            <person name="Batzoglou S."/>
            <person name="Begun D."/>
            <person name="Bhutkar A."/>
            <person name="Blanco E."/>
            <person name="Bosak S.A."/>
            <person name="Bradley R.K."/>
            <person name="Brand A.D."/>
            <person name="Brent M.R."/>
            <person name="Brooks A.N."/>
            <person name="Brown R.H."/>
            <person name="Butlin R.K."/>
            <person name="Caggese C."/>
            <person name="Calvi B.R."/>
            <person name="Bernardo de Carvalho A."/>
            <person name="Caspi A."/>
            <person name="Castrezana S."/>
            <person name="Celniker S.E."/>
            <person name="Chang J.L."/>
            <person name="Chapple C."/>
            <person name="Chatterji S."/>
            <person name="Chinwalla A."/>
            <person name="Civetta A."/>
            <person name="Clifton S.W."/>
            <person name="Comeron J.M."/>
            <person name="Costello J.C."/>
            <person name="Coyne J.A."/>
            <person name="Daub J."/>
            <person name="David R.G."/>
            <person name="Delcher A.L."/>
            <person name="Delehaunty K."/>
            <person name="Do C.B."/>
            <person name="Ebling H."/>
            <person name="Edwards K."/>
            <person name="Eickbush T."/>
            <person name="Evans J.D."/>
            <person name="Filipski A."/>
            <person name="Findeiss S."/>
            <person name="Freyhult E."/>
            <person name="Fulton L."/>
            <person name="Fulton R."/>
            <person name="Garcia A.C."/>
            <person name="Gardiner A."/>
            <person name="Garfield D.A."/>
            <person name="Garvin B.E."/>
            <person name="Gibson G."/>
            <person name="Gilbert D."/>
            <person name="Gnerre S."/>
            <person name="Godfrey J."/>
            <person name="Good R."/>
            <person name="Gotea V."/>
            <person name="Gravely B."/>
            <person name="Greenberg A.J."/>
            <person name="Griffiths-Jones S."/>
            <person name="Gross S."/>
            <person name="Guigo R."/>
            <person name="Gustafson E.A."/>
            <person name="Haerty W."/>
            <person name="Hahn M.W."/>
            <person name="Halligan D.L."/>
            <person name="Halpern A.L."/>
            <person name="Halter G.M."/>
            <person name="Han M.V."/>
            <person name="Heger A."/>
            <person name="Hillier L."/>
            <person name="Hinrichs A.S."/>
            <person name="Holmes I."/>
            <person name="Hoskins R.A."/>
            <person name="Hubisz M.J."/>
            <person name="Hultmark D."/>
            <person name="Huntley M.A."/>
            <person name="Jaffe D.B."/>
            <person name="Jagadeeshan S."/>
            <person name="Jeck W.R."/>
            <person name="Johnson J."/>
            <person name="Jones C.D."/>
            <person name="Jordan W.C."/>
            <person name="Karpen G.H."/>
            <person name="Kataoka E."/>
            <person name="Keightley P.D."/>
            <person name="Kheradpour P."/>
            <person name="Kirkness E.F."/>
            <person name="Koerich L.B."/>
            <person name="Kristiansen K."/>
            <person name="Kudrna D."/>
            <person name="Kulathinal R.J."/>
            <person name="Kumar S."/>
            <person name="Kwok R."/>
            <person name="Lander E."/>
            <person name="Langley C.H."/>
            <person name="Lapoint R."/>
            <person name="Lazzaro B.P."/>
            <person name="Lee S.J."/>
            <person name="Levesque L."/>
            <person name="Li R."/>
            <person name="Lin C.F."/>
            <person name="Lin M.F."/>
            <person name="Lindblad-Toh K."/>
            <person name="Llopart A."/>
            <person name="Long M."/>
            <person name="Low L."/>
            <person name="Lozovsky E."/>
            <person name="Lu J."/>
            <person name="Luo M."/>
            <person name="Machado C.A."/>
            <person name="Makalowski W."/>
            <person name="Marzo M."/>
            <person name="Matsuda M."/>
            <person name="Matzkin L."/>
            <person name="McAllister B."/>
            <person name="McBride C.S."/>
            <person name="McKernan B."/>
            <person name="McKernan K."/>
            <person name="Mendez-Lago M."/>
            <person name="Minx P."/>
            <person name="Mollenhauer M.U."/>
            <person name="Montooth K."/>
            <person name="Mount S.M."/>
            <person name="Mu X."/>
            <person name="Myers E."/>
            <person name="Negre B."/>
            <person name="Newfeld S."/>
            <person name="Nielsen R."/>
            <person name="Noor M.A."/>
            <person name="O'Grady P."/>
            <person name="Pachter L."/>
            <person name="Papaceit M."/>
            <person name="Parisi M.J."/>
            <person name="Parisi M."/>
            <person name="Parts L."/>
            <person name="Pedersen J.S."/>
            <person name="Pesole G."/>
            <person name="Phillippy A.M."/>
            <person name="Ponting C.P."/>
            <person name="Pop M."/>
            <person name="Porcelli D."/>
            <person name="Powell J.R."/>
            <person name="Prohaska S."/>
            <person name="Pruitt K."/>
            <person name="Puig M."/>
            <person name="Quesneville H."/>
            <person name="Ram K.R."/>
            <person name="Rand D."/>
            <person name="Rasmussen M.D."/>
            <person name="Reed L.K."/>
            <person name="Reenan R."/>
            <person name="Reily A."/>
            <person name="Remington K.A."/>
            <person name="Rieger T.T."/>
            <person name="Ritchie M.G."/>
            <person name="Robin C."/>
            <person name="Rogers Y.H."/>
            <person name="Rohde C."/>
            <person name="Rozas J."/>
            <person name="Rubenfield M.J."/>
            <person name="Ruiz A."/>
            <person name="Russo S."/>
            <person name="Salzberg S.L."/>
            <person name="Sanchez-Gracia A."/>
            <person name="Saranga D.J."/>
            <person name="Sato H."/>
            <person name="Schaeffer S.W."/>
            <person name="Schatz M.C."/>
            <person name="Schlenke T."/>
            <person name="Schwartz R."/>
            <person name="Segarra C."/>
            <person name="Singh R.S."/>
            <person name="Sirot L."/>
            <person name="Sirota M."/>
            <person name="Sisneros N.B."/>
            <person name="Smith C.D."/>
            <person name="Smith T.F."/>
            <person name="Spieth J."/>
            <person name="Stage D.E."/>
            <person name="Stark A."/>
            <person name="Stephan W."/>
            <person name="Strausberg R.L."/>
            <person name="Strempel S."/>
            <person name="Sturgill D."/>
            <person name="Sutton G."/>
            <person name="Sutton G.G."/>
            <person name="Tao W."/>
            <person name="Teichmann S."/>
            <person name="Tobari Y.N."/>
            <person name="Tomimura Y."/>
            <person name="Tsolas J.M."/>
            <person name="Valente V.L."/>
            <person name="Venter E."/>
            <person name="Venter J.C."/>
            <person name="Vicario S."/>
            <person name="Vieira F.G."/>
            <person name="Vilella A.J."/>
            <person name="Villasante A."/>
            <person name="Walenz B."/>
            <person name="Wang J."/>
            <person name="Wasserman M."/>
            <person name="Watts T."/>
            <person name="Wilson D."/>
            <person name="Wilson R.K."/>
            <person name="Wing R.A."/>
            <person name="Wolfner M.F."/>
            <person name="Wong A."/>
            <person name="Wong G.K."/>
            <person name="Wu C.I."/>
            <person name="Wu G."/>
            <person name="Yamamoto D."/>
            <person name="Yang H.P."/>
            <person name="Yang S.P."/>
            <person name="Yorke J.A."/>
            <person name="Yoshida K."/>
            <person name="Zdobnov E."/>
            <person name="Zhang P."/>
            <person name="Zhang Y."/>
            <person name="Zimin A.V."/>
            <person name="Baldwin J."/>
            <person name="Abdouelleil A."/>
            <person name="Abdulkadir J."/>
            <person name="Abebe A."/>
            <person name="Abera B."/>
            <person name="Abreu J."/>
            <person name="Acer S.C."/>
            <person name="Aftuck L."/>
            <person name="Alexander A."/>
            <person name="An P."/>
            <person name="Anderson E."/>
            <person name="Anderson S."/>
            <person name="Arachi H."/>
            <person name="Azer M."/>
            <person name="Bachantsang P."/>
            <person name="Barry A."/>
            <person name="Bayul T."/>
            <person name="Berlin A."/>
            <person name="Bessette D."/>
            <person name="Bloom T."/>
            <person name="Blye J."/>
            <person name="Boguslavskiy L."/>
            <person name="Bonnet C."/>
            <person name="Boukhgalter B."/>
            <person name="Bourzgui I."/>
            <person name="Brown A."/>
            <person name="Cahill P."/>
            <person name="Channer S."/>
            <person name="Cheshatsang Y."/>
            <person name="Chuda L."/>
            <person name="Citroen M."/>
            <person name="Collymore A."/>
            <person name="Cooke P."/>
            <person name="Costello M."/>
            <person name="D'Aco K."/>
            <person name="Daza R."/>
            <person name="De Haan G."/>
            <person name="DeGray S."/>
            <person name="DeMaso C."/>
            <person name="Dhargay N."/>
            <person name="Dooley K."/>
            <person name="Dooley E."/>
            <person name="Doricent M."/>
            <person name="Dorje P."/>
            <person name="Dorjee K."/>
            <person name="Dupes A."/>
            <person name="Elong R."/>
            <person name="Falk J."/>
            <person name="Farina A."/>
            <person name="Faro S."/>
            <person name="Ferguson D."/>
            <person name="Fisher S."/>
            <person name="Foley C.D."/>
            <person name="Franke A."/>
            <person name="Friedrich D."/>
            <person name="Gadbois L."/>
            <person name="Gearin G."/>
            <person name="Gearin C.R."/>
            <person name="Giannoukos G."/>
            <person name="Goode T."/>
            <person name="Graham J."/>
            <person name="Grandbois E."/>
            <person name="Grewal S."/>
            <person name="Gyaltsen K."/>
            <person name="Hafez N."/>
            <person name="Hagos B."/>
            <person name="Hall J."/>
            <person name="Henson C."/>
            <person name="Hollinger A."/>
            <person name="Honan T."/>
            <person name="Huard M.D."/>
            <person name="Hughes L."/>
            <person name="Hurhula B."/>
            <person name="Husby M.E."/>
            <person name="Kamat A."/>
            <person name="Kanga B."/>
            <person name="Kashin S."/>
            <person name="Khazanovich D."/>
            <person name="Kisner P."/>
            <person name="Lance K."/>
            <person name="Lara M."/>
            <person name="Lee W."/>
            <person name="Lennon N."/>
            <person name="Letendre F."/>
            <person name="LeVine R."/>
            <person name="Lipovsky A."/>
            <person name="Liu X."/>
            <person name="Liu J."/>
            <person name="Liu S."/>
            <person name="Lokyitsang T."/>
            <person name="Lokyitsang Y."/>
            <person name="Lubonja R."/>
            <person name="Lui A."/>
            <person name="MacDonald P."/>
            <person name="Magnisalis V."/>
            <person name="Maru K."/>
            <person name="Matthews C."/>
            <person name="McCusker W."/>
            <person name="McDonough S."/>
            <person name="Mehta T."/>
            <person name="Meldrim J."/>
            <person name="Meneus L."/>
            <person name="Mihai O."/>
            <person name="Mihalev A."/>
            <person name="Mihova T."/>
            <person name="Mittelman R."/>
            <person name="Mlenga V."/>
            <person name="Montmayeur A."/>
            <person name="Mulrain L."/>
            <person name="Navidi A."/>
            <person name="Naylor J."/>
            <person name="Negash T."/>
            <person name="Nguyen T."/>
            <person name="Nguyen N."/>
            <person name="Nicol R."/>
            <person name="Norbu C."/>
            <person name="Norbu N."/>
            <person name="Novod N."/>
            <person name="O'Neill B."/>
            <person name="Osman S."/>
            <person name="Markiewicz E."/>
            <person name="Oyono O.L."/>
            <person name="Patti C."/>
            <person name="Phunkhang P."/>
            <person name="Pierre F."/>
            <person name="Priest M."/>
            <person name="Raghuraman S."/>
            <person name="Rege F."/>
            <person name="Reyes R."/>
            <person name="Rise C."/>
            <person name="Rogov P."/>
            <person name="Ross K."/>
            <person name="Ryan E."/>
            <person name="Settipalli S."/>
            <person name="Shea T."/>
            <person name="Sherpa N."/>
            <person name="Shi L."/>
            <person name="Shih D."/>
            <person name="Sparrow T."/>
            <person name="Spaulding J."/>
            <person name="Stalker J."/>
            <person name="Stange-Thomann N."/>
            <person name="Stavropoulos S."/>
            <person name="Stone C."/>
            <person name="Strader C."/>
            <person name="Tesfaye S."/>
            <person name="Thomson T."/>
            <person name="Thoulutsang Y."/>
            <person name="Thoulutsang D."/>
            <person name="Topham K."/>
            <person name="Topping I."/>
            <person name="Tsamla T."/>
            <person name="Vassiliev H."/>
            <person name="Vo A."/>
            <person name="Wangchuk T."/>
            <person name="Wangdi T."/>
            <person name="Weiand M."/>
            <person name="Wilkinson J."/>
            <person name="Wilson A."/>
            <person name="Yadav S."/>
            <person name="Young G."/>
            <person name="Yu Q."/>
            <person name="Zembek L."/>
            <person name="Zhong D."/>
            <person name="Zimmer A."/>
            <person name="Zwirko Z."/>
            <person name="Jaffe D.B."/>
            <person name="Alvarez P."/>
            <person name="Brockman W."/>
            <person name="Butler J."/>
            <person name="Chin C."/>
            <person name="Gnerre S."/>
            <person name="Grabherr M."/>
            <person name="Kleber M."/>
            <person name="Mauceli E."/>
            <person name="MacCallum I."/>
        </authorList>
    </citation>
    <scope>NUCLEOTIDE SEQUENCE [LARGE SCALE GENOMIC DNA]</scope>
    <source>
        <strain evidence="7">Tucson 15010-1051.87</strain>
    </source>
</reference>
<dbReference type="InterPro" id="IPR033116">
    <property type="entry name" value="TRYPSIN_SER"/>
</dbReference>
<accession>A0A0Q9W1T0</accession>
<dbReference type="CDD" id="cd00190">
    <property type="entry name" value="Tryp_SPc"/>
    <property type="match status" value="1"/>
</dbReference>
<dbReference type="InterPro" id="IPR051487">
    <property type="entry name" value="Ser/Thr_Proteases_Immune/Dev"/>
</dbReference>
<keyword evidence="7" id="KW-1185">Reference proteome</keyword>
<dbReference type="AlphaFoldDB" id="A0A0Q9W1T0"/>
<organism evidence="6 7">
    <name type="scientific">Drosophila virilis</name>
    <name type="common">Fruit fly</name>
    <dbReference type="NCBI Taxonomy" id="7244"/>
    <lineage>
        <taxon>Eukaryota</taxon>
        <taxon>Metazoa</taxon>
        <taxon>Ecdysozoa</taxon>
        <taxon>Arthropoda</taxon>
        <taxon>Hexapoda</taxon>
        <taxon>Insecta</taxon>
        <taxon>Pterygota</taxon>
        <taxon>Neoptera</taxon>
        <taxon>Endopterygota</taxon>
        <taxon>Diptera</taxon>
        <taxon>Brachycera</taxon>
        <taxon>Muscomorpha</taxon>
        <taxon>Ephydroidea</taxon>
        <taxon>Drosophilidae</taxon>
        <taxon>Drosophila</taxon>
    </lineage>
</organism>
<dbReference type="STRING" id="7244.A0A0Q9W1T0"/>
<dbReference type="PROSITE" id="PS50240">
    <property type="entry name" value="TRYPSIN_DOM"/>
    <property type="match status" value="1"/>
</dbReference>
<feature type="signal peptide" evidence="4">
    <location>
        <begin position="1"/>
        <end position="22"/>
    </location>
</feature>
<dbReference type="PROSITE" id="PS00134">
    <property type="entry name" value="TRYPSIN_HIS"/>
    <property type="match status" value="1"/>
</dbReference>
<dbReference type="PANTHER" id="PTHR24256">
    <property type="entry name" value="TRYPTASE-RELATED"/>
    <property type="match status" value="1"/>
</dbReference>
<dbReference type="eggNOG" id="KOG3627">
    <property type="taxonomic scope" value="Eukaryota"/>
</dbReference>
<keyword evidence="3" id="KW-0645">Protease</keyword>
<dbReference type="InterPro" id="IPR001314">
    <property type="entry name" value="Peptidase_S1A"/>
</dbReference>
<dbReference type="PROSITE" id="PS00135">
    <property type="entry name" value="TRYPSIN_SER"/>
    <property type="match status" value="1"/>
</dbReference>
<evidence type="ECO:0000313" key="6">
    <source>
        <dbReference type="EMBL" id="KRF79097.1"/>
    </source>
</evidence>
<feature type="chain" id="PRO_5006386398" evidence="4">
    <location>
        <begin position="23"/>
        <end position="293"/>
    </location>
</feature>
<keyword evidence="3 6" id="KW-0378">Hydrolase</keyword>
<dbReference type="GO" id="GO:0006508">
    <property type="term" value="P:proteolysis"/>
    <property type="evidence" value="ECO:0007669"/>
    <property type="project" value="UniProtKB-KW"/>
</dbReference>
<dbReference type="SUPFAM" id="SSF50494">
    <property type="entry name" value="Trypsin-like serine proteases"/>
    <property type="match status" value="1"/>
</dbReference>
<evidence type="ECO:0000256" key="2">
    <source>
        <dbReference type="ARBA" id="ARBA00024195"/>
    </source>
</evidence>
<proteinExistence type="inferred from homology"/>
<dbReference type="Gene3D" id="2.40.10.10">
    <property type="entry name" value="Trypsin-like serine proteases"/>
    <property type="match status" value="1"/>
</dbReference>
<evidence type="ECO:0000313" key="7">
    <source>
        <dbReference type="Proteomes" id="UP000008792"/>
    </source>
</evidence>
<dbReference type="Proteomes" id="UP000008792">
    <property type="component" value="Unassembled WGS sequence"/>
</dbReference>
<dbReference type="KEGG" id="dvi:6632362"/>
<evidence type="ECO:0000259" key="5">
    <source>
        <dbReference type="PROSITE" id="PS50240"/>
    </source>
</evidence>
<dbReference type="InterPro" id="IPR009003">
    <property type="entry name" value="Peptidase_S1_PA"/>
</dbReference>
<dbReference type="OrthoDB" id="10059102at2759"/>
<gene>
    <name evidence="6" type="primary">Dvir\GJ11093</name>
    <name evidence="6" type="ORF">Dvir_GJ11093</name>
</gene>
<dbReference type="InterPro" id="IPR043504">
    <property type="entry name" value="Peptidase_S1_PA_chymotrypsin"/>
</dbReference>
<keyword evidence="1" id="KW-1015">Disulfide bond</keyword>
<evidence type="ECO:0000256" key="1">
    <source>
        <dbReference type="ARBA" id="ARBA00023157"/>
    </source>
</evidence>
<dbReference type="InParanoid" id="A0A0Q9W1T0"/>
<dbReference type="GO" id="GO:0004252">
    <property type="term" value="F:serine-type endopeptidase activity"/>
    <property type="evidence" value="ECO:0007669"/>
    <property type="project" value="InterPro"/>
</dbReference>
<comment type="similarity">
    <text evidence="2">Belongs to the peptidase S1 family. CLIP subfamily.</text>
</comment>
<dbReference type="InterPro" id="IPR001254">
    <property type="entry name" value="Trypsin_dom"/>
</dbReference>
<dbReference type="PRINTS" id="PR00722">
    <property type="entry name" value="CHYMOTRYPSIN"/>
</dbReference>
<dbReference type="Pfam" id="PF00089">
    <property type="entry name" value="Trypsin"/>
    <property type="match status" value="1"/>
</dbReference>
<sequence length="293" mass="32834">MCYRRFLTIFLIMPLFLRTASKVANSKASLEELSKTAAPNALRDAEFKKLPAEAPKPIQYPFVASIQMVENGRYQHLCGGAILDNEFVLTAAHCNLKPRLLLAKDLLVAAGSNLLFDTKAQRFRVRAIKKHPEFKPLYGHDILLLQLASPIPIDNIRFAAIDFKNSTSRKDGNLNSILLGWGRTTPNLPKQLEVVPFRTISDEMCVLKYKFKYLTRSEICAVNTNGPRGACDGDSGGPLVDATQHTVYGLLSYGRKPCETGKPFAFTRISIYVNWLEEQIRSMRKLNNTNDLG</sequence>
<evidence type="ECO:0000256" key="4">
    <source>
        <dbReference type="SAM" id="SignalP"/>
    </source>
</evidence>
<feature type="domain" description="Peptidase S1" evidence="5">
    <location>
        <begin position="59"/>
        <end position="281"/>
    </location>
</feature>
<keyword evidence="4" id="KW-0732">Signal</keyword>
<keyword evidence="3" id="KW-0720">Serine protease</keyword>